<proteinExistence type="evidence at transcript level"/>
<sequence length="138" mass="15925">MEQRVQTSLNKIDEAAGDMQRDLEKHHIRKLQRHMFLQSAGCCENTSATAEQVQECIRNSQTPLTKVQGIIKQELEEFQQRLQRCMMTCQDRAKDQMATSGQAEVEKKFADCMCVCADDHLKLIPLMKMRLETAMPKH</sequence>
<name>A0A6F9DCZ3_9ASCI</name>
<evidence type="ECO:0000256" key="2">
    <source>
        <dbReference type="ARBA" id="ARBA00017657"/>
    </source>
</evidence>
<organism evidence="3">
    <name type="scientific">Phallusia mammillata</name>
    <dbReference type="NCBI Taxonomy" id="59560"/>
    <lineage>
        <taxon>Eukaryota</taxon>
        <taxon>Metazoa</taxon>
        <taxon>Chordata</taxon>
        <taxon>Tunicata</taxon>
        <taxon>Ascidiacea</taxon>
        <taxon>Phlebobranchia</taxon>
        <taxon>Ascidiidae</taxon>
        <taxon>Phallusia</taxon>
    </lineage>
</organism>
<dbReference type="EMBL" id="LR785014">
    <property type="protein sequence ID" value="CAB3244287.1"/>
    <property type="molecule type" value="mRNA"/>
</dbReference>
<dbReference type="PANTHER" id="PTHR21096">
    <property type="entry name" value="PROTEIN FAM136A"/>
    <property type="match status" value="1"/>
</dbReference>
<dbReference type="InterPro" id="IPR008560">
    <property type="entry name" value="DUF842_euk"/>
</dbReference>
<dbReference type="PANTHER" id="PTHR21096:SF0">
    <property type="entry name" value="PROTEIN FAM136A"/>
    <property type="match status" value="1"/>
</dbReference>
<accession>A0A6F9DCZ3</accession>
<reference evidence="3" key="1">
    <citation type="submission" date="2020-04" db="EMBL/GenBank/DDBJ databases">
        <authorList>
            <person name="Neveu A P."/>
        </authorList>
    </citation>
    <scope>NUCLEOTIDE SEQUENCE</scope>
    <source>
        <tissue evidence="3">Whole embryo</tissue>
    </source>
</reference>
<gene>
    <name evidence="3" type="primary">Fam136a</name>
</gene>
<evidence type="ECO:0000313" key="3">
    <source>
        <dbReference type="EMBL" id="CAB3244287.1"/>
    </source>
</evidence>
<dbReference type="AlphaFoldDB" id="A0A6F9DCZ3"/>
<dbReference type="Pfam" id="PF05811">
    <property type="entry name" value="DUF842"/>
    <property type="match status" value="1"/>
</dbReference>
<protein>
    <recommendedName>
        <fullName evidence="2">Protein FAM136A</fullName>
    </recommendedName>
</protein>
<evidence type="ECO:0000256" key="1">
    <source>
        <dbReference type="ARBA" id="ARBA00009952"/>
    </source>
</evidence>
<dbReference type="GO" id="GO:0005737">
    <property type="term" value="C:cytoplasm"/>
    <property type="evidence" value="ECO:0007669"/>
    <property type="project" value="TreeGrafter"/>
</dbReference>
<comment type="similarity">
    <text evidence="1">Belongs to the FAM136 family.</text>
</comment>